<dbReference type="GO" id="GO:0016787">
    <property type="term" value="F:hydrolase activity"/>
    <property type="evidence" value="ECO:0007669"/>
    <property type="project" value="InterPro"/>
</dbReference>
<gene>
    <name evidence="3" type="ORF">IDH45_01260</name>
</gene>
<dbReference type="Gene3D" id="3.20.20.140">
    <property type="entry name" value="Metal-dependent hydrolases"/>
    <property type="match status" value="1"/>
</dbReference>
<sequence length="260" mass="28769">MNMIDAHVHLHGPNLAAGTLEEGDRLGVKLFVCSTVVGMGYYPSFDKVSTSNDELYAVMQRYPERVAGYCYVNPRNGRPALEDFRRRIEDQRMIGLKLWVATLCDDPLVYPFIEQAIAYRVPILIHAWRKTVGQLPYESTAEHVANLARRYPEARILMAHMAGQVESAVNRIAPYPNVYTDTSGSPIGGAEVNIAVRRLGAERVIFGSDLYGACLASNIGKVLGAGLSREELDLVMGHNMARLLGESIHGELYSARMIST</sequence>
<dbReference type="PANTHER" id="PTHR21240:SF28">
    <property type="entry name" value="ISO-OROTATE DECARBOXYLASE (EUROFUNG)"/>
    <property type="match status" value="1"/>
</dbReference>
<dbReference type="AlphaFoldDB" id="A0A927GXK2"/>
<dbReference type="InterPro" id="IPR032466">
    <property type="entry name" value="Metal_Hydrolase"/>
</dbReference>
<protein>
    <submittedName>
        <fullName evidence="3">Amidohydrolase family protein</fullName>
    </submittedName>
</protein>
<accession>A0A927GXK2</accession>
<comment type="caution">
    <text evidence="3">The sequence shown here is derived from an EMBL/GenBank/DDBJ whole genome shotgun (WGS) entry which is preliminary data.</text>
</comment>
<organism evidence="3 4">
    <name type="scientific">Paenibacillus oceani</name>
    <dbReference type="NCBI Taxonomy" id="2772510"/>
    <lineage>
        <taxon>Bacteria</taxon>
        <taxon>Bacillati</taxon>
        <taxon>Bacillota</taxon>
        <taxon>Bacilli</taxon>
        <taxon>Bacillales</taxon>
        <taxon>Paenibacillaceae</taxon>
        <taxon>Paenibacillus</taxon>
    </lineage>
</organism>
<dbReference type="Pfam" id="PF04909">
    <property type="entry name" value="Amidohydro_2"/>
    <property type="match status" value="1"/>
</dbReference>
<evidence type="ECO:0000256" key="1">
    <source>
        <dbReference type="ARBA" id="ARBA00023239"/>
    </source>
</evidence>
<feature type="domain" description="Amidohydrolase-related" evidence="2">
    <location>
        <begin position="4"/>
        <end position="245"/>
    </location>
</feature>
<reference evidence="3" key="1">
    <citation type="submission" date="2020-09" db="EMBL/GenBank/DDBJ databases">
        <title>A novel bacterium of genus Paenibacillus, isolated from South China Sea.</title>
        <authorList>
            <person name="Huang H."/>
            <person name="Mo K."/>
            <person name="Hu Y."/>
        </authorList>
    </citation>
    <scope>NUCLEOTIDE SEQUENCE</scope>
    <source>
        <strain evidence="3">IB182363</strain>
    </source>
</reference>
<evidence type="ECO:0000313" key="4">
    <source>
        <dbReference type="Proteomes" id="UP000639396"/>
    </source>
</evidence>
<dbReference type="GO" id="GO:0016831">
    <property type="term" value="F:carboxy-lyase activity"/>
    <property type="evidence" value="ECO:0007669"/>
    <property type="project" value="InterPro"/>
</dbReference>
<proteinExistence type="predicted"/>
<dbReference type="InterPro" id="IPR006680">
    <property type="entry name" value="Amidohydro-rel"/>
</dbReference>
<dbReference type="Proteomes" id="UP000639396">
    <property type="component" value="Unassembled WGS sequence"/>
</dbReference>
<keyword evidence="4" id="KW-1185">Reference proteome</keyword>
<keyword evidence="1" id="KW-0456">Lyase</keyword>
<dbReference type="EMBL" id="JACXJA010000001">
    <property type="protein sequence ID" value="MBD2860615.1"/>
    <property type="molecule type" value="Genomic_DNA"/>
</dbReference>
<evidence type="ECO:0000259" key="2">
    <source>
        <dbReference type="Pfam" id="PF04909"/>
    </source>
</evidence>
<dbReference type="GO" id="GO:0019748">
    <property type="term" value="P:secondary metabolic process"/>
    <property type="evidence" value="ECO:0007669"/>
    <property type="project" value="TreeGrafter"/>
</dbReference>
<dbReference type="InterPro" id="IPR032465">
    <property type="entry name" value="ACMSD"/>
</dbReference>
<dbReference type="GO" id="GO:0005737">
    <property type="term" value="C:cytoplasm"/>
    <property type="evidence" value="ECO:0007669"/>
    <property type="project" value="TreeGrafter"/>
</dbReference>
<evidence type="ECO:0000313" key="3">
    <source>
        <dbReference type="EMBL" id="MBD2860615.1"/>
    </source>
</evidence>
<name>A0A927GXK2_9BACL</name>
<dbReference type="PANTHER" id="PTHR21240">
    <property type="entry name" value="2-AMINO-3-CARBOXYLMUCONATE-6-SEMIALDEHYDE DECARBOXYLASE"/>
    <property type="match status" value="1"/>
</dbReference>
<dbReference type="SUPFAM" id="SSF51556">
    <property type="entry name" value="Metallo-dependent hydrolases"/>
    <property type="match status" value="1"/>
</dbReference>